<dbReference type="GO" id="GO:0004222">
    <property type="term" value="F:metalloendopeptidase activity"/>
    <property type="evidence" value="ECO:0007669"/>
    <property type="project" value="InterPro"/>
</dbReference>
<keyword evidence="3" id="KW-1185">Reference proteome</keyword>
<dbReference type="Pfam" id="PF01431">
    <property type="entry name" value="Peptidase_M13"/>
    <property type="match status" value="1"/>
</dbReference>
<feature type="domain" description="Peptidase M13 C-terminal" evidence="1">
    <location>
        <begin position="199"/>
        <end position="376"/>
    </location>
</feature>
<dbReference type="GO" id="GO:0016485">
    <property type="term" value="P:protein processing"/>
    <property type="evidence" value="ECO:0007669"/>
    <property type="project" value="TreeGrafter"/>
</dbReference>
<evidence type="ECO:0000259" key="1">
    <source>
        <dbReference type="Pfam" id="PF01431"/>
    </source>
</evidence>
<dbReference type="GO" id="GO:0005886">
    <property type="term" value="C:plasma membrane"/>
    <property type="evidence" value="ECO:0007669"/>
    <property type="project" value="TreeGrafter"/>
</dbReference>
<accession>A0AAQ4F2S5</accession>
<name>A0AAQ4F2S5_AMBAM</name>
<dbReference type="Gene3D" id="1.10.1380.10">
    <property type="entry name" value="Neutral endopeptidase , domain2"/>
    <property type="match status" value="1"/>
</dbReference>
<evidence type="ECO:0000313" key="2">
    <source>
        <dbReference type="EMBL" id="KAK8781231.1"/>
    </source>
</evidence>
<dbReference type="InterPro" id="IPR018497">
    <property type="entry name" value="Peptidase_M13_C"/>
</dbReference>
<dbReference type="Proteomes" id="UP001321473">
    <property type="component" value="Unassembled WGS sequence"/>
</dbReference>
<dbReference type="AlphaFoldDB" id="A0AAQ4F2S5"/>
<evidence type="ECO:0000313" key="3">
    <source>
        <dbReference type="Proteomes" id="UP001321473"/>
    </source>
</evidence>
<sequence>MALRFVIDNVFFFAEFFALMGNLSESQLAYYVGWTAVQGLSLFTKPAVINFYYPSRSQALQGHVMACGALSHHYMGLAFYANYIREEFSAHELADVTALVRHVRKFFREGFSSSGALKDFIDKSQQSLDQNAPFPSAASAPLSFVTDSQEGQLNELFRHFPDQKPSIFDNIQSVAAARRITRADTRAANFRWNGKVRLYYLTDDKRFELLPTALEPPFYSAEAPPAVKYGALGAEIGDAMAALLSTWLRDADENTRARVYTEALCRHNRPVIPVETATTQVPSWPNISRRELAERVVSLNAAFRAFLDATDGGNQYRLDGYESLTGKRMFFIIWCMAQCGASYGKQKCHDPLRLFRYFARAFECKVGSDMSTTRECT</sequence>
<dbReference type="EMBL" id="JARKHS020007883">
    <property type="protein sequence ID" value="KAK8781231.1"/>
    <property type="molecule type" value="Genomic_DNA"/>
</dbReference>
<dbReference type="InterPro" id="IPR024079">
    <property type="entry name" value="MetalloPept_cat_dom_sf"/>
</dbReference>
<dbReference type="PANTHER" id="PTHR11733">
    <property type="entry name" value="ZINC METALLOPROTEASE FAMILY M13 NEPRILYSIN-RELATED"/>
    <property type="match status" value="1"/>
</dbReference>
<dbReference type="InterPro" id="IPR000718">
    <property type="entry name" value="Peptidase_M13"/>
</dbReference>
<organism evidence="2 3">
    <name type="scientific">Amblyomma americanum</name>
    <name type="common">Lone star tick</name>
    <dbReference type="NCBI Taxonomy" id="6943"/>
    <lineage>
        <taxon>Eukaryota</taxon>
        <taxon>Metazoa</taxon>
        <taxon>Ecdysozoa</taxon>
        <taxon>Arthropoda</taxon>
        <taxon>Chelicerata</taxon>
        <taxon>Arachnida</taxon>
        <taxon>Acari</taxon>
        <taxon>Parasitiformes</taxon>
        <taxon>Ixodida</taxon>
        <taxon>Ixodoidea</taxon>
        <taxon>Ixodidae</taxon>
        <taxon>Amblyomminae</taxon>
        <taxon>Amblyomma</taxon>
    </lineage>
</organism>
<proteinExistence type="predicted"/>
<dbReference type="SUPFAM" id="SSF55486">
    <property type="entry name" value="Metalloproteases ('zincins'), catalytic domain"/>
    <property type="match status" value="1"/>
</dbReference>
<dbReference type="PROSITE" id="PS51885">
    <property type="entry name" value="NEPRILYSIN"/>
    <property type="match status" value="1"/>
</dbReference>
<comment type="caution">
    <text evidence="2">The sequence shown here is derived from an EMBL/GenBank/DDBJ whole genome shotgun (WGS) entry which is preliminary data.</text>
</comment>
<dbReference type="Gene3D" id="3.40.390.10">
    <property type="entry name" value="Collagenase (Catalytic Domain)"/>
    <property type="match status" value="2"/>
</dbReference>
<gene>
    <name evidence="2" type="ORF">V5799_017428</name>
</gene>
<dbReference type="InterPro" id="IPR042089">
    <property type="entry name" value="Peptidase_M13_dom_2"/>
</dbReference>
<dbReference type="PANTHER" id="PTHR11733:SF241">
    <property type="entry name" value="GH26575P-RELATED"/>
    <property type="match status" value="1"/>
</dbReference>
<protein>
    <recommendedName>
        <fullName evidence="1">Peptidase M13 C-terminal domain-containing protein</fullName>
    </recommendedName>
</protein>
<reference evidence="2 3" key="1">
    <citation type="journal article" date="2023" name="Arcadia Sci">
        <title>De novo assembly of a long-read Amblyomma americanum tick genome.</title>
        <authorList>
            <person name="Chou S."/>
            <person name="Poskanzer K.E."/>
            <person name="Rollins M."/>
            <person name="Thuy-Boun P.S."/>
        </authorList>
    </citation>
    <scope>NUCLEOTIDE SEQUENCE [LARGE SCALE GENOMIC DNA]</scope>
    <source>
        <strain evidence="2">F_SG_1</strain>
        <tissue evidence="2">Salivary glands</tissue>
    </source>
</reference>